<sequence>MSVLAPGGISPTTADGGKRDVWWMTWFFPVWYSVFGVIICVLTRVTPPPRPDVTATDKVAFFTQHHLTIQIGFTVLLVLLGGAAMTNGLVAYQMKRMSVGSVFAYGYIGGMSVGALPGFLLVTVCFLTAAFRPDRDPALISLLYDVGMLSYNGSLGCFSAAYLVLAIAILYDRNEIFPKWFAYVSIWQIITEVIATQMFVFPSGPFAWNGSIAFWWAVVVFSIWLVALIILLRNAAAREPADEPALD</sequence>
<evidence type="ECO:0000313" key="2">
    <source>
        <dbReference type="EMBL" id="QYL17050.1"/>
    </source>
</evidence>
<keyword evidence="3" id="KW-1185">Reference proteome</keyword>
<feature type="transmembrane region" description="Helical" evidence="1">
    <location>
        <begin position="67"/>
        <end position="92"/>
    </location>
</feature>
<evidence type="ECO:0008006" key="4">
    <source>
        <dbReference type="Google" id="ProtNLM"/>
    </source>
</evidence>
<feature type="transmembrane region" description="Helical" evidence="1">
    <location>
        <begin position="213"/>
        <end position="232"/>
    </location>
</feature>
<gene>
    <name evidence="2" type="ORF">K0O64_00165</name>
</gene>
<evidence type="ECO:0000313" key="3">
    <source>
        <dbReference type="Proteomes" id="UP000825367"/>
    </source>
</evidence>
<organism evidence="2 3">
    <name type="scientific">Mycolicibacterium pallens</name>
    <dbReference type="NCBI Taxonomy" id="370524"/>
    <lineage>
        <taxon>Bacteria</taxon>
        <taxon>Bacillati</taxon>
        <taxon>Actinomycetota</taxon>
        <taxon>Actinomycetes</taxon>
        <taxon>Mycobacteriales</taxon>
        <taxon>Mycobacteriaceae</taxon>
        <taxon>Mycolicibacterium</taxon>
    </lineage>
</organism>
<evidence type="ECO:0000256" key="1">
    <source>
        <dbReference type="SAM" id="Phobius"/>
    </source>
</evidence>
<feature type="transmembrane region" description="Helical" evidence="1">
    <location>
        <begin position="21"/>
        <end position="47"/>
    </location>
</feature>
<dbReference type="Proteomes" id="UP000825367">
    <property type="component" value="Chromosome"/>
</dbReference>
<feature type="transmembrane region" description="Helical" evidence="1">
    <location>
        <begin position="104"/>
        <end position="131"/>
    </location>
</feature>
<feature type="transmembrane region" description="Helical" evidence="1">
    <location>
        <begin position="180"/>
        <end position="201"/>
    </location>
</feature>
<keyword evidence="1" id="KW-1133">Transmembrane helix</keyword>
<dbReference type="EMBL" id="CP080333">
    <property type="protein sequence ID" value="QYL17050.1"/>
    <property type="molecule type" value="Genomic_DNA"/>
</dbReference>
<feature type="transmembrane region" description="Helical" evidence="1">
    <location>
        <begin position="151"/>
        <end position="171"/>
    </location>
</feature>
<keyword evidence="1" id="KW-0812">Transmembrane</keyword>
<dbReference type="RefSeq" id="WP_096309469.1">
    <property type="nucleotide sequence ID" value="NZ_BAAAVX010000002.1"/>
</dbReference>
<proteinExistence type="predicted"/>
<reference evidence="2 3" key="1">
    <citation type="submission" date="2021-07" db="EMBL/GenBank/DDBJ databases">
        <title>Whole genome sequencing of non-tuberculosis mycobacteria type-strains.</title>
        <authorList>
            <person name="Igarashi Y."/>
            <person name="Osugi A."/>
            <person name="Mitarai S."/>
        </authorList>
    </citation>
    <scope>NUCLEOTIDE SEQUENCE [LARGE SCALE GENOMIC DNA]</scope>
    <source>
        <strain evidence="2 3">JCM 16370</strain>
    </source>
</reference>
<name>A0ABX8VGZ2_9MYCO</name>
<keyword evidence="1" id="KW-0472">Membrane</keyword>
<protein>
    <recommendedName>
        <fullName evidence="4">DUF998 domain-containing protein</fullName>
    </recommendedName>
</protein>
<accession>A0ABX8VGZ2</accession>